<accession>A0A067KM85</accession>
<name>A0A067KM85_JATCU</name>
<sequence length="469" mass="53401">MACNQSWPMNYLCMLVNYFRDFIKMVCIIDLLASHKILRVKILSDDEEDINPGMIFTFQRSANEYFGVKAPSRLSSSYRLDYRTLVRYLEPLENDYTKRTAPPKKNFNPSGVIGNKLPRDENWQKPFEIRNIEDVLRKEVYVAALISYWLCKFVLPHDPVNLIRPSTFKIASIIASGEIFSLAIPILASIYRGLQVISTATTLNRCEVPLPFHYVYAWLANMHFTHDVEEDAKMTSYSGQRIAKYYNETEVTKLFVERKAYLGPSRIMEKDFFLEDNGRCVPLNPPQESVVEKGKREAPIMLKIKSQVVANPSKEKVTNTSIKKESFTEASDDSNPSNNGIPIQVAATPNQLEVVEGALNSHSSQKCSRRDMLNLSPSNEEKNDSDCCWKKDLDRNPPLKESSIDHYEGKQQDTNQIKKASCHATSEMSTFCGNDFMTDCRHKVSIMAWKGLRAKIGQTSTSQVPSLAE</sequence>
<dbReference type="PANTHER" id="PTHR36607">
    <property type="entry name" value="1,2-DIHYDROXY-3-KETO-5-METHYLTHIOPENTENE DIOXYGENASE 4"/>
    <property type="match status" value="1"/>
</dbReference>
<proteinExistence type="predicted"/>
<keyword evidence="3" id="KW-1185">Reference proteome</keyword>
<feature type="region of interest" description="Disordered" evidence="1">
    <location>
        <begin position="399"/>
        <end position="418"/>
    </location>
</feature>
<feature type="compositionally biased region" description="Basic and acidic residues" evidence="1">
    <location>
        <begin position="379"/>
        <end position="391"/>
    </location>
</feature>
<feature type="region of interest" description="Disordered" evidence="1">
    <location>
        <begin position="359"/>
        <end position="391"/>
    </location>
</feature>
<evidence type="ECO:0000313" key="3">
    <source>
        <dbReference type="Proteomes" id="UP000027138"/>
    </source>
</evidence>
<feature type="compositionally biased region" description="Polar residues" evidence="1">
    <location>
        <begin position="333"/>
        <end position="343"/>
    </location>
</feature>
<dbReference type="OrthoDB" id="1744413at2759"/>
<feature type="compositionally biased region" description="Basic and acidic residues" evidence="1">
    <location>
        <begin position="313"/>
        <end position="327"/>
    </location>
</feature>
<feature type="region of interest" description="Disordered" evidence="1">
    <location>
        <begin position="313"/>
        <end position="343"/>
    </location>
</feature>
<dbReference type="Proteomes" id="UP000027138">
    <property type="component" value="Unassembled WGS sequence"/>
</dbReference>
<protein>
    <submittedName>
        <fullName evidence="2">Uncharacterized protein</fullName>
    </submittedName>
</protein>
<dbReference type="EMBL" id="KK914540">
    <property type="protein sequence ID" value="KDP33400.1"/>
    <property type="molecule type" value="Genomic_DNA"/>
</dbReference>
<reference evidence="2 3" key="1">
    <citation type="journal article" date="2014" name="PLoS ONE">
        <title>Global Analysis of Gene Expression Profiles in Physic Nut (Jatropha curcas L.) Seedlings Exposed to Salt Stress.</title>
        <authorList>
            <person name="Zhang L."/>
            <person name="Zhang C."/>
            <person name="Wu P."/>
            <person name="Chen Y."/>
            <person name="Li M."/>
            <person name="Jiang H."/>
            <person name="Wu G."/>
        </authorList>
    </citation>
    <scope>NUCLEOTIDE SEQUENCE [LARGE SCALE GENOMIC DNA]</scope>
    <source>
        <strain evidence="3">cv. GZQX0401</strain>
        <tissue evidence="2">Young leaves</tissue>
    </source>
</reference>
<gene>
    <name evidence="2" type="ORF">JCGZ_12856</name>
</gene>
<evidence type="ECO:0000256" key="1">
    <source>
        <dbReference type="SAM" id="MobiDB-lite"/>
    </source>
</evidence>
<dbReference type="PANTHER" id="PTHR36607:SF20">
    <property type="entry name" value="AMINOTRANSFERASE-LIKE PLANT MOBILE DOMAIN-CONTAINING PROTEIN"/>
    <property type="match status" value="1"/>
</dbReference>
<feature type="compositionally biased region" description="Basic and acidic residues" evidence="1">
    <location>
        <begin position="399"/>
        <end position="411"/>
    </location>
</feature>
<organism evidence="2 3">
    <name type="scientific">Jatropha curcas</name>
    <name type="common">Barbados nut</name>
    <dbReference type="NCBI Taxonomy" id="180498"/>
    <lineage>
        <taxon>Eukaryota</taxon>
        <taxon>Viridiplantae</taxon>
        <taxon>Streptophyta</taxon>
        <taxon>Embryophyta</taxon>
        <taxon>Tracheophyta</taxon>
        <taxon>Spermatophyta</taxon>
        <taxon>Magnoliopsida</taxon>
        <taxon>eudicotyledons</taxon>
        <taxon>Gunneridae</taxon>
        <taxon>Pentapetalae</taxon>
        <taxon>rosids</taxon>
        <taxon>fabids</taxon>
        <taxon>Malpighiales</taxon>
        <taxon>Euphorbiaceae</taxon>
        <taxon>Crotonoideae</taxon>
        <taxon>Jatropheae</taxon>
        <taxon>Jatropha</taxon>
    </lineage>
</organism>
<evidence type="ECO:0000313" key="2">
    <source>
        <dbReference type="EMBL" id="KDP33400.1"/>
    </source>
</evidence>
<dbReference type="AlphaFoldDB" id="A0A067KM85"/>